<organism evidence="2 3">
    <name type="scientific">Candidatus Coprenecus stercoravium</name>
    <dbReference type="NCBI Taxonomy" id="2840735"/>
    <lineage>
        <taxon>Bacteria</taxon>
        <taxon>Pseudomonadati</taxon>
        <taxon>Bacteroidota</taxon>
        <taxon>Bacteroidia</taxon>
        <taxon>Bacteroidales</taxon>
        <taxon>Rikenellaceae</taxon>
        <taxon>Rikenellaceae incertae sedis</taxon>
        <taxon>Candidatus Coprenecus</taxon>
    </lineage>
</organism>
<feature type="transmembrane region" description="Helical" evidence="1">
    <location>
        <begin position="101"/>
        <end position="122"/>
    </location>
</feature>
<dbReference type="Proteomes" id="UP000824115">
    <property type="component" value="Unassembled WGS sequence"/>
</dbReference>
<feature type="transmembrane region" description="Helical" evidence="1">
    <location>
        <begin position="142"/>
        <end position="161"/>
    </location>
</feature>
<sequence>MKRATKNLLIAVTVIVGIICIVNAVWLIVQSGSVAGWFTDYRNIVYGNGAAENGSKIVWSDDVLGWQYFIFYGRLLFGIAFDALLLLFMIKSILALKSGTFFLKSNTYILVSAAVCNLFYNFCNENIGILVYPSSYRHITDSMLLTPLILFAFALIYGLAVRVSEENRLTI</sequence>
<dbReference type="EMBL" id="DXAW01000013">
    <property type="protein sequence ID" value="HIZ84940.1"/>
    <property type="molecule type" value="Genomic_DNA"/>
</dbReference>
<feature type="transmembrane region" description="Helical" evidence="1">
    <location>
        <begin position="7"/>
        <end position="29"/>
    </location>
</feature>
<reference evidence="2" key="2">
    <citation type="submission" date="2021-04" db="EMBL/GenBank/DDBJ databases">
        <authorList>
            <person name="Gilroy R."/>
        </authorList>
    </citation>
    <scope>NUCLEOTIDE SEQUENCE</scope>
    <source>
        <strain evidence="2">Gambia16-554</strain>
    </source>
</reference>
<keyword evidence="1" id="KW-0472">Membrane</keyword>
<name>A0A9D2GPN1_9BACT</name>
<evidence type="ECO:0008006" key="4">
    <source>
        <dbReference type="Google" id="ProtNLM"/>
    </source>
</evidence>
<keyword evidence="1" id="KW-1133">Transmembrane helix</keyword>
<accession>A0A9D2GPN1</accession>
<dbReference type="AlphaFoldDB" id="A0A9D2GPN1"/>
<gene>
    <name evidence="2" type="ORF">IAC04_00390</name>
</gene>
<reference evidence="2" key="1">
    <citation type="journal article" date="2021" name="PeerJ">
        <title>Extensive microbial diversity within the chicken gut microbiome revealed by metagenomics and culture.</title>
        <authorList>
            <person name="Gilroy R."/>
            <person name="Ravi A."/>
            <person name="Getino M."/>
            <person name="Pursley I."/>
            <person name="Horton D.L."/>
            <person name="Alikhan N.F."/>
            <person name="Baker D."/>
            <person name="Gharbi K."/>
            <person name="Hall N."/>
            <person name="Watson M."/>
            <person name="Adriaenssens E.M."/>
            <person name="Foster-Nyarko E."/>
            <person name="Jarju S."/>
            <person name="Secka A."/>
            <person name="Antonio M."/>
            <person name="Oren A."/>
            <person name="Chaudhuri R.R."/>
            <person name="La Ragione R."/>
            <person name="Hildebrand F."/>
            <person name="Pallen M.J."/>
        </authorList>
    </citation>
    <scope>NUCLEOTIDE SEQUENCE</scope>
    <source>
        <strain evidence="2">Gambia16-554</strain>
    </source>
</reference>
<evidence type="ECO:0000256" key="1">
    <source>
        <dbReference type="SAM" id="Phobius"/>
    </source>
</evidence>
<protein>
    <recommendedName>
        <fullName evidence="4">DUF2975 domain-containing protein</fullName>
    </recommendedName>
</protein>
<feature type="transmembrane region" description="Helical" evidence="1">
    <location>
        <begin position="69"/>
        <end position="89"/>
    </location>
</feature>
<keyword evidence="1" id="KW-0812">Transmembrane</keyword>
<comment type="caution">
    <text evidence="2">The sequence shown here is derived from an EMBL/GenBank/DDBJ whole genome shotgun (WGS) entry which is preliminary data.</text>
</comment>
<evidence type="ECO:0000313" key="2">
    <source>
        <dbReference type="EMBL" id="HIZ84940.1"/>
    </source>
</evidence>
<proteinExistence type="predicted"/>
<evidence type="ECO:0000313" key="3">
    <source>
        <dbReference type="Proteomes" id="UP000824115"/>
    </source>
</evidence>